<feature type="transmembrane region" description="Helical" evidence="1">
    <location>
        <begin position="12"/>
        <end position="33"/>
    </location>
</feature>
<evidence type="ECO:0008006" key="4">
    <source>
        <dbReference type="Google" id="ProtNLM"/>
    </source>
</evidence>
<dbReference type="RefSeq" id="XP_002582694.1">
    <property type="nucleotide sequence ID" value="XM_002582648.1"/>
</dbReference>
<gene>
    <name evidence="2" type="ORF">UREG_07467</name>
</gene>
<feature type="transmembrane region" description="Helical" evidence="1">
    <location>
        <begin position="45"/>
        <end position="65"/>
    </location>
</feature>
<dbReference type="InParanoid" id="C4JZ66"/>
<organism evidence="2 3">
    <name type="scientific">Uncinocarpus reesii (strain UAMH 1704)</name>
    <dbReference type="NCBI Taxonomy" id="336963"/>
    <lineage>
        <taxon>Eukaryota</taxon>
        <taxon>Fungi</taxon>
        <taxon>Dikarya</taxon>
        <taxon>Ascomycota</taxon>
        <taxon>Pezizomycotina</taxon>
        <taxon>Eurotiomycetes</taxon>
        <taxon>Eurotiomycetidae</taxon>
        <taxon>Onygenales</taxon>
        <taxon>Onygenaceae</taxon>
        <taxon>Uncinocarpus</taxon>
    </lineage>
</organism>
<proteinExistence type="predicted"/>
<keyword evidence="1" id="KW-0812">Transmembrane</keyword>
<accession>C4JZ66</accession>
<reference evidence="3" key="1">
    <citation type="journal article" date="2009" name="Genome Res.">
        <title>Comparative genomic analyses of the human fungal pathogens Coccidioides and their relatives.</title>
        <authorList>
            <person name="Sharpton T.J."/>
            <person name="Stajich J.E."/>
            <person name="Rounsley S.D."/>
            <person name="Gardner M.J."/>
            <person name="Wortman J.R."/>
            <person name="Jordar V.S."/>
            <person name="Maiti R."/>
            <person name="Kodira C.D."/>
            <person name="Neafsey D.E."/>
            <person name="Zeng Q."/>
            <person name="Hung C.-Y."/>
            <person name="McMahan C."/>
            <person name="Muszewska A."/>
            <person name="Grynberg M."/>
            <person name="Mandel M.A."/>
            <person name="Kellner E.M."/>
            <person name="Barker B.M."/>
            <person name="Galgiani J.N."/>
            <person name="Orbach M.J."/>
            <person name="Kirkland T.N."/>
            <person name="Cole G.T."/>
            <person name="Henn M.R."/>
            <person name="Birren B.W."/>
            <person name="Taylor J.W."/>
        </authorList>
    </citation>
    <scope>NUCLEOTIDE SEQUENCE [LARGE SCALE GENOMIC DNA]</scope>
    <source>
        <strain evidence="3">UAMH 1704</strain>
    </source>
</reference>
<evidence type="ECO:0000313" key="3">
    <source>
        <dbReference type="Proteomes" id="UP000002058"/>
    </source>
</evidence>
<feature type="transmembrane region" description="Helical" evidence="1">
    <location>
        <begin position="128"/>
        <end position="150"/>
    </location>
</feature>
<dbReference type="KEGG" id="ure:UREG_07467"/>
<evidence type="ECO:0000313" key="2">
    <source>
        <dbReference type="EMBL" id="EEP82602.1"/>
    </source>
</evidence>
<name>C4JZ66_UNCRE</name>
<dbReference type="AlphaFoldDB" id="C4JZ66"/>
<dbReference type="VEuPathDB" id="FungiDB:UREG_07467"/>
<feature type="transmembrane region" description="Helical" evidence="1">
    <location>
        <begin position="86"/>
        <end position="105"/>
    </location>
</feature>
<sequence>MDEISQFPREAKALFVVSLTCAILIGLLFGIRLFNRIYFKSTPDINDWGIGLTAVVGLASIASLTESSYYQASSGPYSTNKLNRPVRIYGVFTIAEFALLFLIFFECADQTTKCDFVVSGSYLRPTQLWVAIVAYSFVLDMATAGLPILWLKSLHLKGLRTLFQIGFVVIGFTTVGILALFLPPYHRHNDCYFSSLDPYLRNSNRSSVL</sequence>
<dbReference type="HOGENOM" id="CLU_1316273_0_0_1"/>
<dbReference type="Proteomes" id="UP000002058">
    <property type="component" value="Unassembled WGS sequence"/>
</dbReference>
<dbReference type="GeneID" id="8439935"/>
<protein>
    <recommendedName>
        <fullName evidence="4">Integral membrane protein</fullName>
    </recommendedName>
</protein>
<keyword evidence="1" id="KW-0472">Membrane</keyword>
<keyword evidence="3" id="KW-1185">Reference proteome</keyword>
<feature type="transmembrane region" description="Helical" evidence="1">
    <location>
        <begin position="162"/>
        <end position="182"/>
    </location>
</feature>
<keyword evidence="1" id="KW-1133">Transmembrane helix</keyword>
<dbReference type="EMBL" id="CH476619">
    <property type="protein sequence ID" value="EEP82602.1"/>
    <property type="molecule type" value="Genomic_DNA"/>
</dbReference>
<evidence type="ECO:0000256" key="1">
    <source>
        <dbReference type="SAM" id="Phobius"/>
    </source>
</evidence>